<gene>
    <name evidence="5" type="ORF">FA14DRAFT_138920</name>
</gene>
<dbReference type="STRING" id="1280837.A0A316V6V0"/>
<evidence type="ECO:0000256" key="1">
    <source>
        <dbReference type="ARBA" id="ARBA00022857"/>
    </source>
</evidence>
<accession>A0A316V6V0</accession>
<dbReference type="GeneID" id="37018850"/>
<dbReference type="PANTHER" id="PTHR43658:SF8">
    <property type="entry name" value="17-BETA-HYDROXYSTEROID DEHYDROGENASE 14-RELATED"/>
    <property type="match status" value="1"/>
</dbReference>
<evidence type="ECO:0000256" key="3">
    <source>
        <dbReference type="RuleBase" id="RU000363"/>
    </source>
</evidence>
<evidence type="ECO:0000256" key="2">
    <source>
        <dbReference type="ARBA" id="ARBA00023002"/>
    </source>
</evidence>
<dbReference type="PRINTS" id="PR00081">
    <property type="entry name" value="GDHRDH"/>
</dbReference>
<dbReference type="AlphaFoldDB" id="A0A316V6V0"/>
<dbReference type="InterPro" id="IPR002347">
    <property type="entry name" value="SDR_fam"/>
</dbReference>
<feature type="domain" description="Ketoreductase" evidence="4">
    <location>
        <begin position="6"/>
        <end position="198"/>
    </location>
</feature>
<dbReference type="EMBL" id="KZ819606">
    <property type="protein sequence ID" value="PWN32221.1"/>
    <property type="molecule type" value="Genomic_DNA"/>
</dbReference>
<dbReference type="PROSITE" id="PS00061">
    <property type="entry name" value="ADH_SHORT"/>
    <property type="match status" value="1"/>
</dbReference>
<protein>
    <submittedName>
        <fullName evidence="5">NAD(P)-binding protein</fullName>
    </submittedName>
</protein>
<dbReference type="Proteomes" id="UP000245771">
    <property type="component" value="Unassembled WGS sequence"/>
</dbReference>
<comment type="similarity">
    <text evidence="3">Belongs to the short-chain dehydrogenases/reductases (SDR) family.</text>
</comment>
<keyword evidence="2" id="KW-0560">Oxidoreductase</keyword>
<dbReference type="SMART" id="SM00822">
    <property type="entry name" value="PKS_KR"/>
    <property type="match status" value="1"/>
</dbReference>
<name>A0A316V6V0_9BASI</name>
<evidence type="ECO:0000259" key="4">
    <source>
        <dbReference type="SMART" id="SM00822"/>
    </source>
</evidence>
<keyword evidence="1" id="KW-0521">NADP</keyword>
<reference evidence="5 6" key="1">
    <citation type="journal article" date="2018" name="Mol. Biol. Evol.">
        <title>Broad Genomic Sampling Reveals a Smut Pathogenic Ancestry of the Fungal Clade Ustilaginomycotina.</title>
        <authorList>
            <person name="Kijpornyongpan T."/>
            <person name="Mondo S.J."/>
            <person name="Barry K."/>
            <person name="Sandor L."/>
            <person name="Lee J."/>
            <person name="Lipzen A."/>
            <person name="Pangilinan J."/>
            <person name="LaButti K."/>
            <person name="Hainaut M."/>
            <person name="Henrissat B."/>
            <person name="Grigoriev I.V."/>
            <person name="Spatafora J.W."/>
            <person name="Aime M.C."/>
        </authorList>
    </citation>
    <scope>NUCLEOTIDE SEQUENCE [LARGE SCALE GENOMIC DNA]</scope>
    <source>
        <strain evidence="5 6">MCA 3882</strain>
    </source>
</reference>
<dbReference type="PRINTS" id="PR00080">
    <property type="entry name" value="SDRFAMILY"/>
</dbReference>
<dbReference type="GO" id="GO:0016491">
    <property type="term" value="F:oxidoreductase activity"/>
    <property type="evidence" value="ECO:0007669"/>
    <property type="project" value="UniProtKB-KW"/>
</dbReference>
<evidence type="ECO:0000313" key="6">
    <source>
        <dbReference type="Proteomes" id="UP000245771"/>
    </source>
</evidence>
<proteinExistence type="inferred from homology"/>
<keyword evidence="6" id="KW-1185">Reference proteome</keyword>
<dbReference type="InParanoid" id="A0A316V6V0"/>
<dbReference type="InterPro" id="IPR020904">
    <property type="entry name" value="Sc_DH/Rdtase_CS"/>
</dbReference>
<dbReference type="OrthoDB" id="1274115at2759"/>
<dbReference type="InterPro" id="IPR036291">
    <property type="entry name" value="NAD(P)-bd_dom_sf"/>
</dbReference>
<organism evidence="5 6">
    <name type="scientific">Meira miltonrushii</name>
    <dbReference type="NCBI Taxonomy" id="1280837"/>
    <lineage>
        <taxon>Eukaryota</taxon>
        <taxon>Fungi</taxon>
        <taxon>Dikarya</taxon>
        <taxon>Basidiomycota</taxon>
        <taxon>Ustilaginomycotina</taxon>
        <taxon>Exobasidiomycetes</taxon>
        <taxon>Exobasidiales</taxon>
        <taxon>Brachybasidiaceae</taxon>
        <taxon>Meira</taxon>
    </lineage>
</organism>
<dbReference type="InterPro" id="IPR057326">
    <property type="entry name" value="KR_dom"/>
</dbReference>
<dbReference type="SUPFAM" id="SSF51735">
    <property type="entry name" value="NAD(P)-binding Rossmann-fold domains"/>
    <property type="match status" value="1"/>
</dbReference>
<dbReference type="Pfam" id="PF00106">
    <property type="entry name" value="adh_short"/>
    <property type="match status" value="1"/>
</dbReference>
<sequence length="284" mass="30210">MKVADHVWYITGGASGLGEATARQIHKLGGYVAIFDINEEAAEQLAKDLGGERSTFARVDVVSEEDVQEAIAKCDKQWPKVKVGGVVNCGGVGMAGKTINGDGEPFDLDTFRTVVEINLIGTFNVCRLVAARLVRDVQKPIKKADEQASDLGVLINTASVAAFEGQTGQVSYSAGKGGVVGMTLPMARDLAWFGIRTMTLAPALFSTPMADKMSEKAKKALGRQLEFPARFGLPEEFALAVVSVIENPMLVSMLLCAGVNKVISKLTMNGSTIRLDGASRMGKL</sequence>
<dbReference type="RefSeq" id="XP_025352523.1">
    <property type="nucleotide sequence ID" value="XM_025497069.1"/>
</dbReference>
<dbReference type="Gene3D" id="3.40.50.720">
    <property type="entry name" value="NAD(P)-binding Rossmann-like Domain"/>
    <property type="match status" value="1"/>
</dbReference>
<evidence type="ECO:0000313" key="5">
    <source>
        <dbReference type="EMBL" id="PWN32221.1"/>
    </source>
</evidence>
<dbReference type="PANTHER" id="PTHR43658">
    <property type="entry name" value="SHORT-CHAIN DEHYDROGENASE/REDUCTASE"/>
    <property type="match status" value="1"/>
</dbReference>